<dbReference type="Pfam" id="PF10376">
    <property type="entry name" value="Mei5"/>
    <property type="match status" value="1"/>
</dbReference>
<evidence type="ECO:0000256" key="10">
    <source>
        <dbReference type="ARBA" id="ARBA00033234"/>
    </source>
</evidence>
<dbReference type="GO" id="GO:0032798">
    <property type="term" value="C:Swi5-Sfr1 complex"/>
    <property type="evidence" value="ECO:0007669"/>
    <property type="project" value="InterPro"/>
</dbReference>
<evidence type="ECO:0000256" key="8">
    <source>
        <dbReference type="ARBA" id="ARBA00023204"/>
    </source>
</evidence>
<gene>
    <name evidence="12" type="ORF">LARSCL_LOCUS15344</name>
</gene>
<protein>
    <recommendedName>
        <fullName evidence="3">Swi5-dependent recombination DNA repair protein 1 homolog</fullName>
    </recommendedName>
    <alternativeName>
        <fullName evidence="10">Meiosis protein 5 homolog</fullName>
    </alternativeName>
</protein>
<evidence type="ECO:0000313" key="12">
    <source>
        <dbReference type="EMBL" id="CAL1288429.1"/>
    </source>
</evidence>
<dbReference type="InterPro" id="IPR042429">
    <property type="entry name" value="SFR1"/>
</dbReference>
<dbReference type="GO" id="GO:0003713">
    <property type="term" value="F:transcription coactivator activity"/>
    <property type="evidence" value="ECO:0007669"/>
    <property type="project" value="InterPro"/>
</dbReference>
<evidence type="ECO:0000256" key="4">
    <source>
        <dbReference type="ARBA" id="ARBA00022763"/>
    </source>
</evidence>
<dbReference type="GO" id="GO:0000724">
    <property type="term" value="P:double-strand break repair via homologous recombination"/>
    <property type="evidence" value="ECO:0007669"/>
    <property type="project" value="InterPro"/>
</dbReference>
<comment type="caution">
    <text evidence="12">The sequence shown here is derived from an EMBL/GenBank/DDBJ whole genome shotgun (WGS) entry which is preliminary data.</text>
</comment>
<keyword evidence="5" id="KW-0805">Transcription regulation</keyword>
<dbReference type="PANTHER" id="PTHR28643:SF1">
    <property type="entry name" value="SWI5-DEPENDENT RECOMBINATION DNA REPAIR PROTEIN 1 HOMOLOG"/>
    <property type="match status" value="1"/>
</dbReference>
<proteinExistence type="inferred from homology"/>
<evidence type="ECO:0000256" key="6">
    <source>
        <dbReference type="ARBA" id="ARBA00023054"/>
    </source>
</evidence>
<dbReference type="PANTHER" id="PTHR28643">
    <property type="entry name" value="SWI5-DEPENDENT RECOMBINATION DNA REPAIR PROTEIN 1 HOMOLOG"/>
    <property type="match status" value="1"/>
</dbReference>
<keyword evidence="6" id="KW-0175">Coiled coil</keyword>
<evidence type="ECO:0000256" key="7">
    <source>
        <dbReference type="ARBA" id="ARBA00023163"/>
    </source>
</evidence>
<feature type="region of interest" description="Disordered" evidence="11">
    <location>
        <begin position="28"/>
        <end position="72"/>
    </location>
</feature>
<keyword evidence="7" id="KW-0804">Transcription</keyword>
<dbReference type="EMBL" id="CAXIEN010000231">
    <property type="protein sequence ID" value="CAL1288429.1"/>
    <property type="molecule type" value="Genomic_DNA"/>
</dbReference>
<reference evidence="12 13" key="1">
    <citation type="submission" date="2024-04" db="EMBL/GenBank/DDBJ databases">
        <authorList>
            <person name="Rising A."/>
            <person name="Reimegard J."/>
            <person name="Sonavane S."/>
            <person name="Akerstrom W."/>
            <person name="Nylinder S."/>
            <person name="Hedman E."/>
            <person name="Kallberg Y."/>
        </authorList>
    </citation>
    <scope>NUCLEOTIDE SEQUENCE [LARGE SCALE GENOMIC DNA]</scope>
</reference>
<dbReference type="InterPro" id="IPR018468">
    <property type="entry name" value="SFR1/Mei5"/>
</dbReference>
<keyword evidence="4" id="KW-0227">DNA damage</keyword>
<evidence type="ECO:0000256" key="3">
    <source>
        <dbReference type="ARBA" id="ARBA00014688"/>
    </source>
</evidence>
<dbReference type="AlphaFoldDB" id="A0AAV2AXJ6"/>
<sequence>MIPLCLMRKFQLQFHRITELRIMADTRKDSTELSDSPHVGGHKMSSSLKERLKRSSRVHSSPFSKPAPSVISTPLNEMKDRNLTFDSPKWESPINFKLIEDICSFTKEDIDKCEDKLKLQEIYFSLQKQREIYDEKLRKLNLVQKHHHKNKPDALVLLIQRWNTTAQGALQKLYDLLEPKPSNLQSLINLLQIDSNVIRYDTESDNFF</sequence>
<name>A0AAV2AXJ6_9ARAC</name>
<evidence type="ECO:0000313" key="13">
    <source>
        <dbReference type="Proteomes" id="UP001497382"/>
    </source>
</evidence>
<keyword evidence="13" id="KW-1185">Reference proteome</keyword>
<organism evidence="12 13">
    <name type="scientific">Larinioides sclopetarius</name>
    <dbReference type="NCBI Taxonomy" id="280406"/>
    <lineage>
        <taxon>Eukaryota</taxon>
        <taxon>Metazoa</taxon>
        <taxon>Ecdysozoa</taxon>
        <taxon>Arthropoda</taxon>
        <taxon>Chelicerata</taxon>
        <taxon>Arachnida</taxon>
        <taxon>Araneae</taxon>
        <taxon>Araneomorphae</taxon>
        <taxon>Entelegynae</taxon>
        <taxon>Araneoidea</taxon>
        <taxon>Araneidae</taxon>
        <taxon>Larinioides</taxon>
    </lineage>
</organism>
<evidence type="ECO:0000256" key="1">
    <source>
        <dbReference type="ARBA" id="ARBA00004123"/>
    </source>
</evidence>
<keyword evidence="8" id="KW-0234">DNA repair</keyword>
<comment type="subcellular location">
    <subcellularLocation>
        <location evidence="1">Nucleus</location>
    </subcellularLocation>
</comment>
<accession>A0AAV2AXJ6</accession>
<evidence type="ECO:0000256" key="2">
    <source>
        <dbReference type="ARBA" id="ARBA00008729"/>
    </source>
</evidence>
<comment type="similarity">
    <text evidence="2">Belongs to the SFR1/MEI5 family.</text>
</comment>
<evidence type="ECO:0000256" key="5">
    <source>
        <dbReference type="ARBA" id="ARBA00023015"/>
    </source>
</evidence>
<keyword evidence="9" id="KW-0539">Nucleus</keyword>
<dbReference type="Proteomes" id="UP001497382">
    <property type="component" value="Unassembled WGS sequence"/>
</dbReference>
<evidence type="ECO:0000256" key="9">
    <source>
        <dbReference type="ARBA" id="ARBA00023242"/>
    </source>
</evidence>
<evidence type="ECO:0000256" key="11">
    <source>
        <dbReference type="SAM" id="MobiDB-lite"/>
    </source>
</evidence>